<accession>A0AAW0LBS5</accession>
<evidence type="ECO:0000256" key="6">
    <source>
        <dbReference type="RuleBase" id="RU003653"/>
    </source>
</evidence>
<feature type="binding site" evidence="5">
    <location>
        <position position="216"/>
    </location>
    <ligand>
        <name>a divalent metal cation</name>
        <dbReference type="ChEBI" id="CHEBI:60240"/>
        <label>1</label>
    </ligand>
</feature>
<comment type="caution">
    <text evidence="8">The sequence shown here is derived from an EMBL/GenBank/DDBJ whole genome shotgun (WGS) entry which is preliminary data.</text>
</comment>
<dbReference type="InterPro" id="IPR036005">
    <property type="entry name" value="Creatinase/aminopeptidase-like"/>
</dbReference>
<evidence type="ECO:0000256" key="2">
    <source>
        <dbReference type="ARBA" id="ARBA00022670"/>
    </source>
</evidence>
<dbReference type="InterPro" id="IPR000994">
    <property type="entry name" value="Pept_M24"/>
</dbReference>
<feature type="binding site" evidence="5">
    <location>
        <position position="199"/>
    </location>
    <ligand>
        <name>substrate</name>
    </ligand>
</feature>
<dbReference type="Proteomes" id="UP000237347">
    <property type="component" value="Unassembled WGS sequence"/>
</dbReference>
<dbReference type="PRINTS" id="PR00599">
    <property type="entry name" value="MAPEPTIDASE"/>
</dbReference>
<comment type="function">
    <text evidence="6">Cotranslationally removes the N-terminal methionine from nascent proteins. The N-terminal methionine is often cleaved when the second residue in the primary sequence is small and uncharged (Met-Ala-, Cys, Gly, Pro, Ser, Thr, or Val).</text>
</comment>
<dbReference type="GO" id="GO:0070006">
    <property type="term" value="F:metalloaminopeptidase activity"/>
    <property type="evidence" value="ECO:0007669"/>
    <property type="project" value="UniProtKB-UniRule"/>
</dbReference>
<feature type="domain" description="Peptidase M24" evidence="7">
    <location>
        <begin position="133"/>
        <end position="361"/>
    </location>
</feature>
<dbReference type="PROSITE" id="PS00680">
    <property type="entry name" value="MAP_1"/>
    <property type="match status" value="1"/>
</dbReference>
<protein>
    <recommendedName>
        <fullName evidence="6">Methionine aminopeptidase</fullName>
        <ecNumber evidence="6">3.4.11.18</ecNumber>
    </recommendedName>
</protein>
<evidence type="ECO:0000313" key="8">
    <source>
        <dbReference type="EMBL" id="KAK7848917.1"/>
    </source>
</evidence>
<keyword evidence="9" id="KW-1185">Reference proteome</keyword>
<dbReference type="EMBL" id="PKMF04000120">
    <property type="protein sequence ID" value="KAK7848917.1"/>
    <property type="molecule type" value="Genomic_DNA"/>
</dbReference>
<proteinExistence type="inferred from homology"/>
<reference evidence="8 9" key="1">
    <citation type="journal article" date="2018" name="Sci. Data">
        <title>The draft genome sequence of cork oak.</title>
        <authorList>
            <person name="Ramos A.M."/>
            <person name="Usie A."/>
            <person name="Barbosa P."/>
            <person name="Barros P.M."/>
            <person name="Capote T."/>
            <person name="Chaves I."/>
            <person name="Simoes F."/>
            <person name="Abreu I."/>
            <person name="Carrasquinho I."/>
            <person name="Faro C."/>
            <person name="Guimaraes J.B."/>
            <person name="Mendonca D."/>
            <person name="Nobrega F."/>
            <person name="Rodrigues L."/>
            <person name="Saibo N.J.M."/>
            <person name="Varela M.C."/>
            <person name="Egas C."/>
            <person name="Matos J."/>
            <person name="Miguel C.M."/>
            <person name="Oliveira M.M."/>
            <person name="Ricardo C.P."/>
            <person name="Goncalves S."/>
        </authorList>
    </citation>
    <scope>NUCLEOTIDE SEQUENCE [LARGE SCALE GENOMIC DNA]</scope>
    <source>
        <strain evidence="9">cv. HL8</strain>
    </source>
</reference>
<comment type="cofactor">
    <cofactor evidence="5">
        <name>Co(2+)</name>
        <dbReference type="ChEBI" id="CHEBI:48828"/>
    </cofactor>
    <cofactor evidence="5">
        <name>Zn(2+)</name>
        <dbReference type="ChEBI" id="CHEBI:29105"/>
    </cofactor>
    <cofactor evidence="5">
        <name>Mn(2+)</name>
        <dbReference type="ChEBI" id="CHEBI:29035"/>
    </cofactor>
    <cofactor evidence="5">
        <name>Fe(2+)</name>
        <dbReference type="ChEBI" id="CHEBI:29033"/>
    </cofactor>
    <text evidence="5">Binds 2 divalent metal cations per subunit. Has a high-affinity and a low affinity metal-binding site. The true nature of the physiological cofactor is under debate. The enzyme is active with cobalt, zinc, manganese or divalent iron ions. Most likely, methionine aminopeptidases function as mononuclear Fe(2+)-metalloproteases under physiological conditions, and the catalytically relevant metal-binding site has been assigned to the histidine-containing high-affinity site.</text>
</comment>
<feature type="binding site" evidence="5">
    <location>
        <position position="297"/>
    </location>
    <ligand>
        <name>substrate</name>
    </ligand>
</feature>
<comment type="similarity">
    <text evidence="5">Belongs to the peptidase M24A family. Methionine aminopeptidase type 1 subfamily.</text>
</comment>
<keyword evidence="3 5" id="KW-0479">Metal-binding</keyword>
<keyword evidence="1 5" id="KW-0031">Aminopeptidase</keyword>
<name>A0AAW0LBS5_QUESU</name>
<dbReference type="CDD" id="cd01086">
    <property type="entry name" value="MetAP1"/>
    <property type="match status" value="1"/>
</dbReference>
<evidence type="ECO:0000256" key="5">
    <source>
        <dbReference type="HAMAP-Rule" id="MF_03174"/>
    </source>
</evidence>
<dbReference type="InterPro" id="IPR001714">
    <property type="entry name" value="Pept_M24_MAP"/>
</dbReference>
<dbReference type="Gene3D" id="3.90.230.10">
    <property type="entry name" value="Creatinase/methionine aminopeptidase superfamily"/>
    <property type="match status" value="1"/>
</dbReference>
<keyword evidence="4 5" id="KW-0378">Hydrolase</keyword>
<evidence type="ECO:0000259" key="7">
    <source>
        <dbReference type="Pfam" id="PF00557"/>
    </source>
</evidence>
<evidence type="ECO:0000256" key="4">
    <source>
        <dbReference type="ARBA" id="ARBA00022801"/>
    </source>
</evidence>
<evidence type="ECO:0000256" key="3">
    <source>
        <dbReference type="ARBA" id="ARBA00022723"/>
    </source>
</evidence>
<dbReference type="AlphaFoldDB" id="A0AAW0LBS5"/>
<gene>
    <name evidence="8" type="primary">MAP1A</name>
    <name evidence="8" type="ORF">CFP56_003981</name>
</gene>
<feature type="binding site" evidence="5">
    <location>
        <position position="323"/>
    </location>
    <ligand>
        <name>a divalent metal cation</name>
        <dbReference type="ChEBI" id="CHEBI:60240"/>
        <label>2</label>
        <note>catalytic</note>
    </ligand>
</feature>
<comment type="catalytic activity">
    <reaction evidence="5 6">
        <text>Release of N-terminal amino acids, preferentially methionine, from peptides and arylamides.</text>
        <dbReference type="EC" id="3.4.11.18"/>
    </reaction>
</comment>
<dbReference type="GO" id="GO:0046872">
    <property type="term" value="F:metal ion binding"/>
    <property type="evidence" value="ECO:0007669"/>
    <property type="project" value="UniProtKB-UniRule"/>
</dbReference>
<dbReference type="GO" id="GO:0004239">
    <property type="term" value="F:initiator methionyl aminopeptidase activity"/>
    <property type="evidence" value="ECO:0007669"/>
    <property type="project" value="UniProtKB-UniRule"/>
</dbReference>
<feature type="binding site" evidence="5">
    <location>
        <position position="227"/>
    </location>
    <ligand>
        <name>a divalent metal cation</name>
        <dbReference type="ChEBI" id="CHEBI:60240"/>
        <label>2</label>
        <note>catalytic</note>
    </ligand>
</feature>
<dbReference type="SUPFAM" id="SSF55920">
    <property type="entry name" value="Creatinase/aminopeptidase"/>
    <property type="match status" value="1"/>
</dbReference>
<dbReference type="Pfam" id="PF00557">
    <property type="entry name" value="Peptidase_M24"/>
    <property type="match status" value="1"/>
</dbReference>
<dbReference type="GO" id="GO:0005829">
    <property type="term" value="C:cytosol"/>
    <property type="evidence" value="ECO:0007669"/>
    <property type="project" value="TreeGrafter"/>
</dbReference>
<evidence type="ECO:0000256" key="1">
    <source>
        <dbReference type="ARBA" id="ARBA00022438"/>
    </source>
</evidence>
<dbReference type="PANTHER" id="PTHR43330:SF7">
    <property type="entry name" value="METHIONINE AMINOPEPTIDASE 1"/>
    <property type="match status" value="1"/>
</dbReference>
<organism evidence="8 9">
    <name type="scientific">Quercus suber</name>
    <name type="common">Cork oak</name>
    <dbReference type="NCBI Taxonomy" id="58331"/>
    <lineage>
        <taxon>Eukaryota</taxon>
        <taxon>Viridiplantae</taxon>
        <taxon>Streptophyta</taxon>
        <taxon>Embryophyta</taxon>
        <taxon>Tracheophyta</taxon>
        <taxon>Spermatophyta</taxon>
        <taxon>Magnoliopsida</taxon>
        <taxon>eudicotyledons</taxon>
        <taxon>Gunneridae</taxon>
        <taxon>Pentapetalae</taxon>
        <taxon>rosids</taxon>
        <taxon>fabids</taxon>
        <taxon>Fagales</taxon>
        <taxon>Fagaceae</taxon>
        <taxon>Quercus</taxon>
    </lineage>
</organism>
<feature type="binding site" evidence="5">
    <location>
        <position position="227"/>
    </location>
    <ligand>
        <name>a divalent metal cation</name>
        <dbReference type="ChEBI" id="CHEBI:60240"/>
        <label>1</label>
    </ligand>
</feature>
<feature type="binding site" evidence="5">
    <location>
        <position position="354"/>
    </location>
    <ligand>
        <name>a divalent metal cation</name>
        <dbReference type="ChEBI" id="CHEBI:60240"/>
        <label>1</label>
    </ligand>
</feature>
<dbReference type="HAMAP" id="MF_01974">
    <property type="entry name" value="MetAP_1"/>
    <property type="match status" value="1"/>
</dbReference>
<dbReference type="NCBIfam" id="TIGR00500">
    <property type="entry name" value="met_pdase_I"/>
    <property type="match status" value="1"/>
</dbReference>
<feature type="binding site" evidence="5">
    <location>
        <position position="354"/>
    </location>
    <ligand>
        <name>a divalent metal cation</name>
        <dbReference type="ChEBI" id="CHEBI:60240"/>
        <label>2</label>
        <note>catalytic</note>
    </ligand>
</feature>
<keyword evidence="2 5" id="KW-0645">Protease</keyword>
<sequence length="411" mass="45369">MSGGSDVADTTSLSCARCGKPAHLHTQDCFKASWSSHKAVHLKAKLSSLGTGTPHEQNSDLPNEGWQYCLKKGQARTQKLPHFDWTGYFSRIMSASYSTYPSVYSSGIYGIPKTEPNSDLQHVVEIKTPDQIERMRETCRIGREVLDAAARVIQPGVTTDEIDRVVHDATIAAGGYPSPLNYHFFPKSCCTSVNEVICHGIPDARKLEDGDIVNVDVTVYYKGVHGDLNETYFVGNVDEESRRLVQCTYESLEKAIAIVKPGVRFREIGEVINRHTTMSGFSVVKSYCGHGIGELFHCAPNIPHYGRNKAVGVMKAGQTFTIEPMINAGVWRDRMWPDGWTAVTADGKRSAQFEHTLLVTETGVEVLTGRLPSSPNVTAAIWMKHVVTGHFISSQQKWMAGASSSIPWQLH</sequence>
<feature type="binding site" evidence="5">
    <location>
        <position position="290"/>
    </location>
    <ligand>
        <name>a divalent metal cation</name>
        <dbReference type="ChEBI" id="CHEBI:60240"/>
        <label>2</label>
        <note>catalytic</note>
    </ligand>
</feature>
<dbReference type="EC" id="3.4.11.18" evidence="6"/>
<dbReference type="PANTHER" id="PTHR43330">
    <property type="entry name" value="METHIONINE AMINOPEPTIDASE"/>
    <property type="match status" value="1"/>
</dbReference>
<dbReference type="GO" id="GO:0006508">
    <property type="term" value="P:proteolysis"/>
    <property type="evidence" value="ECO:0007669"/>
    <property type="project" value="UniProtKB-KW"/>
</dbReference>
<evidence type="ECO:0000313" key="9">
    <source>
        <dbReference type="Proteomes" id="UP000237347"/>
    </source>
</evidence>
<dbReference type="InterPro" id="IPR002467">
    <property type="entry name" value="Pept_M24A_MAP1"/>
</dbReference>